<comment type="caution">
    <text evidence="2">The sequence shown here is derived from an EMBL/GenBank/DDBJ whole genome shotgun (WGS) entry which is preliminary data.</text>
</comment>
<dbReference type="EMBL" id="JAUZMY010000001">
    <property type="protein sequence ID" value="MEE2035780.1"/>
    <property type="molecule type" value="Genomic_DNA"/>
</dbReference>
<evidence type="ECO:0000313" key="2">
    <source>
        <dbReference type="EMBL" id="MEE2035780.1"/>
    </source>
</evidence>
<dbReference type="Proteomes" id="UP001356095">
    <property type="component" value="Unassembled WGS sequence"/>
</dbReference>
<sequence length="185" mass="21508">MSRLHARSRRSTTRPPRAARPRSCGKRWFKDQVSAQLALATIRRYGRDRSNRMPRRAYECPSCKGWHLTSQEELPYSVRAARSSVEGLRVPSPRRAEPRKPDEQRRLRTNQAMRAHRIVQGLEPWVCAYAGEYTEAHGRGPTWRELEAVFGWDRWEGALVIRYLVDQGWLREEEGSPCLLPGERG</sequence>
<proteinExistence type="predicted"/>
<evidence type="ECO:0000313" key="3">
    <source>
        <dbReference type="Proteomes" id="UP001356095"/>
    </source>
</evidence>
<evidence type="ECO:0000256" key="1">
    <source>
        <dbReference type="SAM" id="MobiDB-lite"/>
    </source>
</evidence>
<keyword evidence="3" id="KW-1185">Reference proteome</keyword>
<feature type="region of interest" description="Disordered" evidence="1">
    <location>
        <begin position="85"/>
        <end position="105"/>
    </location>
</feature>
<organism evidence="2 3">
    <name type="scientific">Nocardiopsis codii</name>
    <dbReference type="NCBI Taxonomy" id="3065942"/>
    <lineage>
        <taxon>Bacteria</taxon>
        <taxon>Bacillati</taxon>
        <taxon>Actinomycetota</taxon>
        <taxon>Actinomycetes</taxon>
        <taxon>Streptosporangiales</taxon>
        <taxon>Nocardiopsidaceae</taxon>
        <taxon>Nocardiopsis</taxon>
    </lineage>
</organism>
<gene>
    <name evidence="2" type="ORF">Q8791_00910</name>
</gene>
<protein>
    <submittedName>
        <fullName evidence="2">Uncharacterized protein</fullName>
    </submittedName>
</protein>
<name>A0ABU7K0J4_9ACTN</name>
<feature type="compositionally biased region" description="Basic and acidic residues" evidence="1">
    <location>
        <begin position="94"/>
        <end position="105"/>
    </location>
</feature>
<accession>A0ABU7K0J4</accession>
<reference evidence="2 3" key="1">
    <citation type="submission" date="2023-08" db="EMBL/GenBank/DDBJ databases">
        <authorList>
            <person name="Girao M."/>
            <person name="Carvalho M.F."/>
        </authorList>
    </citation>
    <scope>NUCLEOTIDE SEQUENCE [LARGE SCALE GENOMIC DNA]</scope>
    <source>
        <strain evidence="2 3">CT-R113</strain>
    </source>
</reference>
<dbReference type="RefSeq" id="WP_330089606.1">
    <property type="nucleotide sequence ID" value="NZ_JAUZMY010000001.1"/>
</dbReference>
<feature type="region of interest" description="Disordered" evidence="1">
    <location>
        <begin position="1"/>
        <end position="26"/>
    </location>
</feature>